<accession>A0A8J3X1P4</accession>
<proteinExistence type="predicted"/>
<dbReference type="EMBL" id="BOON01000040">
    <property type="protein sequence ID" value="GII24665.1"/>
    <property type="molecule type" value="Genomic_DNA"/>
</dbReference>
<organism evidence="2 3">
    <name type="scientific">Planosporangium mesophilum</name>
    <dbReference type="NCBI Taxonomy" id="689768"/>
    <lineage>
        <taxon>Bacteria</taxon>
        <taxon>Bacillati</taxon>
        <taxon>Actinomycetota</taxon>
        <taxon>Actinomycetes</taxon>
        <taxon>Micromonosporales</taxon>
        <taxon>Micromonosporaceae</taxon>
        <taxon>Planosporangium</taxon>
    </lineage>
</organism>
<sequence>MSVLKPGDEDLHYSDGSHRWMCPDLRRDEDVWSERVKDHMRAHGYRRDSPSRLIITPARRQETEHG</sequence>
<evidence type="ECO:0000313" key="3">
    <source>
        <dbReference type="Proteomes" id="UP000599074"/>
    </source>
</evidence>
<feature type="region of interest" description="Disordered" evidence="1">
    <location>
        <begin position="47"/>
        <end position="66"/>
    </location>
</feature>
<dbReference type="AlphaFoldDB" id="A0A8J3X1P4"/>
<reference evidence="2" key="1">
    <citation type="submission" date="2021-01" db="EMBL/GenBank/DDBJ databases">
        <title>Whole genome shotgun sequence of Planosporangium mesophilum NBRC 109066.</title>
        <authorList>
            <person name="Komaki H."/>
            <person name="Tamura T."/>
        </authorList>
    </citation>
    <scope>NUCLEOTIDE SEQUENCE</scope>
    <source>
        <strain evidence="2">NBRC 109066</strain>
    </source>
</reference>
<dbReference type="Proteomes" id="UP000599074">
    <property type="component" value="Unassembled WGS sequence"/>
</dbReference>
<gene>
    <name evidence="2" type="ORF">Pme01_42620</name>
</gene>
<evidence type="ECO:0000313" key="2">
    <source>
        <dbReference type="EMBL" id="GII24665.1"/>
    </source>
</evidence>
<name>A0A8J3X1P4_9ACTN</name>
<protein>
    <submittedName>
        <fullName evidence="2">Uncharacterized protein</fullName>
    </submittedName>
</protein>
<comment type="caution">
    <text evidence="2">The sequence shown here is derived from an EMBL/GenBank/DDBJ whole genome shotgun (WGS) entry which is preliminary data.</text>
</comment>
<keyword evidence="3" id="KW-1185">Reference proteome</keyword>
<evidence type="ECO:0000256" key="1">
    <source>
        <dbReference type="SAM" id="MobiDB-lite"/>
    </source>
</evidence>